<keyword evidence="3" id="KW-1185">Reference proteome</keyword>
<gene>
    <name evidence="2" type="ORF">EVAR_39680_1</name>
</gene>
<evidence type="ECO:0000313" key="2">
    <source>
        <dbReference type="EMBL" id="GBP82991.1"/>
    </source>
</evidence>
<dbReference type="EMBL" id="BGZK01001597">
    <property type="protein sequence ID" value="GBP82991.1"/>
    <property type="molecule type" value="Genomic_DNA"/>
</dbReference>
<evidence type="ECO:0000256" key="1">
    <source>
        <dbReference type="SAM" id="MobiDB-lite"/>
    </source>
</evidence>
<sequence length="88" mass="9564">MDAVQTDRGARKTAGGDEIGLYNYETKKRQSTYNPENEATPTNKCHARSTGHIAALMLEDQRTVNSGSMTVYILAVSSACGDKRPVTI</sequence>
<dbReference type="AlphaFoldDB" id="A0A4C1Z2L3"/>
<feature type="compositionally biased region" description="Polar residues" evidence="1">
    <location>
        <begin position="31"/>
        <end position="43"/>
    </location>
</feature>
<name>A0A4C1Z2L3_EUMVA</name>
<evidence type="ECO:0000313" key="3">
    <source>
        <dbReference type="Proteomes" id="UP000299102"/>
    </source>
</evidence>
<accession>A0A4C1Z2L3</accession>
<reference evidence="2 3" key="1">
    <citation type="journal article" date="2019" name="Commun. Biol.">
        <title>The bagworm genome reveals a unique fibroin gene that provides high tensile strength.</title>
        <authorList>
            <person name="Kono N."/>
            <person name="Nakamura H."/>
            <person name="Ohtoshi R."/>
            <person name="Tomita M."/>
            <person name="Numata K."/>
            <person name="Arakawa K."/>
        </authorList>
    </citation>
    <scope>NUCLEOTIDE SEQUENCE [LARGE SCALE GENOMIC DNA]</scope>
</reference>
<comment type="caution">
    <text evidence="2">The sequence shown here is derived from an EMBL/GenBank/DDBJ whole genome shotgun (WGS) entry which is preliminary data.</text>
</comment>
<proteinExistence type="predicted"/>
<dbReference type="Proteomes" id="UP000299102">
    <property type="component" value="Unassembled WGS sequence"/>
</dbReference>
<organism evidence="2 3">
    <name type="scientific">Eumeta variegata</name>
    <name type="common">Bagworm moth</name>
    <name type="synonym">Eumeta japonica</name>
    <dbReference type="NCBI Taxonomy" id="151549"/>
    <lineage>
        <taxon>Eukaryota</taxon>
        <taxon>Metazoa</taxon>
        <taxon>Ecdysozoa</taxon>
        <taxon>Arthropoda</taxon>
        <taxon>Hexapoda</taxon>
        <taxon>Insecta</taxon>
        <taxon>Pterygota</taxon>
        <taxon>Neoptera</taxon>
        <taxon>Endopterygota</taxon>
        <taxon>Lepidoptera</taxon>
        <taxon>Glossata</taxon>
        <taxon>Ditrysia</taxon>
        <taxon>Tineoidea</taxon>
        <taxon>Psychidae</taxon>
        <taxon>Oiketicinae</taxon>
        <taxon>Eumeta</taxon>
    </lineage>
</organism>
<protein>
    <submittedName>
        <fullName evidence="2">Uncharacterized protein</fullName>
    </submittedName>
</protein>
<feature type="region of interest" description="Disordered" evidence="1">
    <location>
        <begin position="1"/>
        <end position="45"/>
    </location>
</feature>